<evidence type="ECO:0000256" key="3">
    <source>
        <dbReference type="ARBA" id="ARBA00022449"/>
    </source>
</evidence>
<dbReference type="GO" id="GO:0006813">
    <property type="term" value="P:potassium ion transport"/>
    <property type="evidence" value="ECO:0007669"/>
    <property type="project" value="UniProtKB-KW"/>
</dbReference>
<keyword evidence="2" id="KW-0813">Transport</keyword>
<feature type="transmembrane region" description="Helical" evidence="12">
    <location>
        <begin position="152"/>
        <end position="175"/>
    </location>
</feature>
<protein>
    <recommendedName>
        <fullName evidence="13">Sodium/calcium exchanger membrane region domain-containing protein</fullName>
    </recommendedName>
</protein>
<keyword evidence="8" id="KW-0915">Sodium</keyword>
<keyword evidence="7 12" id="KW-1133">Transmembrane helix</keyword>
<comment type="subcellular location">
    <subcellularLocation>
        <location evidence="1">Membrane</location>
        <topology evidence="1">Multi-pass membrane protein</topology>
    </subcellularLocation>
</comment>
<dbReference type="InterPro" id="IPR044880">
    <property type="entry name" value="NCX_ion-bd_dom_sf"/>
</dbReference>
<dbReference type="Pfam" id="PF01699">
    <property type="entry name" value="Na_Ca_ex"/>
    <property type="match status" value="1"/>
</dbReference>
<evidence type="ECO:0000256" key="9">
    <source>
        <dbReference type="ARBA" id="ARBA00023136"/>
    </source>
</evidence>
<keyword evidence="6" id="KW-0630">Potassium</keyword>
<gene>
    <name evidence="14" type="ORF">Cgig2_017916</name>
</gene>
<feature type="domain" description="Sodium/calcium exchanger membrane region" evidence="13">
    <location>
        <begin position="49"/>
        <end position="170"/>
    </location>
</feature>
<dbReference type="GO" id="GO:0008324">
    <property type="term" value="F:monoatomic cation transmembrane transporter activity"/>
    <property type="evidence" value="ECO:0007669"/>
    <property type="project" value="TreeGrafter"/>
</dbReference>
<keyword evidence="4" id="KW-0633">Potassium transport</keyword>
<dbReference type="InterPro" id="IPR051359">
    <property type="entry name" value="CaCA_antiporter"/>
</dbReference>
<name>A0A9Q1QCV5_9CARY</name>
<feature type="transmembrane region" description="Helical" evidence="12">
    <location>
        <begin position="96"/>
        <end position="115"/>
    </location>
</feature>
<evidence type="ECO:0000256" key="5">
    <source>
        <dbReference type="ARBA" id="ARBA00022692"/>
    </source>
</evidence>
<feature type="transmembrane region" description="Helical" evidence="12">
    <location>
        <begin position="127"/>
        <end position="146"/>
    </location>
</feature>
<accession>A0A9Q1QCV5</accession>
<dbReference type="Proteomes" id="UP001153076">
    <property type="component" value="Unassembled WGS sequence"/>
</dbReference>
<dbReference type="Gene3D" id="1.20.1420.30">
    <property type="entry name" value="NCX, central ion-binding region"/>
    <property type="match status" value="1"/>
</dbReference>
<keyword evidence="9 12" id="KW-0472">Membrane</keyword>
<evidence type="ECO:0000256" key="1">
    <source>
        <dbReference type="ARBA" id="ARBA00004141"/>
    </source>
</evidence>
<dbReference type="GO" id="GO:0016020">
    <property type="term" value="C:membrane"/>
    <property type="evidence" value="ECO:0007669"/>
    <property type="project" value="UniProtKB-SubCell"/>
</dbReference>
<evidence type="ECO:0000259" key="13">
    <source>
        <dbReference type="Pfam" id="PF01699"/>
    </source>
</evidence>
<comment type="similarity">
    <text evidence="11">Belongs to the Ca(2+):cation antiporter (CaCA) (TC 2.A.19) family. Cation/calcium exchanger (CCX) subfamily.</text>
</comment>
<evidence type="ECO:0000256" key="7">
    <source>
        <dbReference type="ARBA" id="ARBA00022989"/>
    </source>
</evidence>
<evidence type="ECO:0000256" key="6">
    <source>
        <dbReference type="ARBA" id="ARBA00022958"/>
    </source>
</evidence>
<evidence type="ECO:0000256" key="8">
    <source>
        <dbReference type="ARBA" id="ARBA00023053"/>
    </source>
</evidence>
<evidence type="ECO:0000313" key="15">
    <source>
        <dbReference type="Proteomes" id="UP001153076"/>
    </source>
</evidence>
<dbReference type="GO" id="GO:0015297">
    <property type="term" value="F:antiporter activity"/>
    <property type="evidence" value="ECO:0007669"/>
    <property type="project" value="UniProtKB-KW"/>
</dbReference>
<keyword evidence="15" id="KW-1185">Reference proteome</keyword>
<dbReference type="PANTHER" id="PTHR12266:SF0">
    <property type="entry name" value="MITOCHONDRIAL SODIUM_CALCIUM EXCHANGER PROTEIN"/>
    <property type="match status" value="1"/>
</dbReference>
<dbReference type="GO" id="GO:0006814">
    <property type="term" value="P:sodium ion transport"/>
    <property type="evidence" value="ECO:0007669"/>
    <property type="project" value="UniProtKB-KW"/>
</dbReference>
<keyword evidence="10" id="KW-0739">Sodium transport</keyword>
<comment type="caution">
    <text evidence="14">The sequence shown here is derived from an EMBL/GenBank/DDBJ whole genome shotgun (WGS) entry which is preliminary data.</text>
</comment>
<evidence type="ECO:0000256" key="2">
    <source>
        <dbReference type="ARBA" id="ARBA00022448"/>
    </source>
</evidence>
<keyword evidence="3" id="KW-0050">Antiport</keyword>
<proteinExistence type="inferred from homology"/>
<evidence type="ECO:0000256" key="10">
    <source>
        <dbReference type="ARBA" id="ARBA00023201"/>
    </source>
</evidence>
<reference evidence="14" key="1">
    <citation type="submission" date="2022-04" db="EMBL/GenBank/DDBJ databases">
        <title>Carnegiea gigantea Genome sequencing and assembly v2.</title>
        <authorList>
            <person name="Copetti D."/>
            <person name="Sanderson M.J."/>
            <person name="Burquez A."/>
            <person name="Wojciechowski M.F."/>
        </authorList>
    </citation>
    <scope>NUCLEOTIDE SEQUENCE</scope>
    <source>
        <strain evidence="14">SGP5-SGP5p</strain>
        <tissue evidence="14">Aerial part</tissue>
    </source>
</reference>
<organism evidence="14 15">
    <name type="scientific">Carnegiea gigantea</name>
    <dbReference type="NCBI Taxonomy" id="171969"/>
    <lineage>
        <taxon>Eukaryota</taxon>
        <taxon>Viridiplantae</taxon>
        <taxon>Streptophyta</taxon>
        <taxon>Embryophyta</taxon>
        <taxon>Tracheophyta</taxon>
        <taxon>Spermatophyta</taxon>
        <taxon>Magnoliopsida</taxon>
        <taxon>eudicotyledons</taxon>
        <taxon>Gunneridae</taxon>
        <taxon>Pentapetalae</taxon>
        <taxon>Caryophyllales</taxon>
        <taxon>Cactineae</taxon>
        <taxon>Cactaceae</taxon>
        <taxon>Cactoideae</taxon>
        <taxon>Echinocereeae</taxon>
        <taxon>Carnegiea</taxon>
    </lineage>
</organism>
<evidence type="ECO:0000256" key="4">
    <source>
        <dbReference type="ARBA" id="ARBA00022538"/>
    </source>
</evidence>
<evidence type="ECO:0000256" key="12">
    <source>
        <dbReference type="SAM" id="Phobius"/>
    </source>
</evidence>
<evidence type="ECO:0000313" key="14">
    <source>
        <dbReference type="EMBL" id="KAJ8437563.1"/>
    </source>
</evidence>
<dbReference type="InterPro" id="IPR004837">
    <property type="entry name" value="NaCa_Exmemb"/>
</dbReference>
<dbReference type="OrthoDB" id="407410at2759"/>
<evidence type="ECO:0000256" key="11">
    <source>
        <dbReference type="ARBA" id="ARBA00038187"/>
    </source>
</evidence>
<dbReference type="AlphaFoldDB" id="A0A9Q1QCV5"/>
<keyword evidence="10" id="KW-0406">Ion transport</keyword>
<keyword evidence="5 12" id="KW-0812">Transmembrane</keyword>
<dbReference type="EMBL" id="JAKOGI010000292">
    <property type="protein sequence ID" value="KAJ8437563.1"/>
    <property type="molecule type" value="Genomic_DNA"/>
</dbReference>
<dbReference type="PANTHER" id="PTHR12266">
    <property type="entry name" value="NA+/CA2+ K+ INDEPENDENT EXCHANGER"/>
    <property type="match status" value="1"/>
</dbReference>
<sequence length="230" mass="25007">MPLSAHLSLSIGNHRSDPVTLLHESWRQGTEGCACLGGQLGAGVPWRREKLSDLLKLSPTFVGVTLLPFGNGASDVFAVIANFVSSGSNDIGFDGILGGAILISYVVGGVVSFNMADKKIQVDRRRFIRDLSFFLFGVVWFALILVNGEMNIWGVVAFLSISMVYAFFVTMNEILKRKASKLKLDGLTPMLHVVGSFFSCRGEEDDSIHALFVSPDSRASQVDISVKLPH</sequence>